<reference evidence="14 15" key="1">
    <citation type="submission" date="2017-04" db="EMBL/GenBank/DDBJ databases">
        <title>Draft Aigarchaeota genome from a New Zealand hot spring.</title>
        <authorList>
            <person name="Reysenbach A.-L."/>
            <person name="Donaho J.A."/>
            <person name="Gerhart J."/>
            <person name="Kelley J.F."/>
            <person name="Kouba K."/>
            <person name="Podar M."/>
            <person name="Stott M."/>
        </authorList>
    </citation>
    <scope>NUCLEOTIDE SEQUENCE [LARGE SCALE GENOMIC DNA]</scope>
    <source>
        <strain evidence="14">NZ13_MG1</strain>
    </source>
</reference>
<dbReference type="InterPro" id="IPR022941">
    <property type="entry name" value="SRP54"/>
</dbReference>
<comment type="catalytic activity">
    <reaction evidence="10">
        <text>GTP + H2O = GDP + phosphate + H(+)</text>
        <dbReference type="Rhea" id="RHEA:19669"/>
        <dbReference type="ChEBI" id="CHEBI:15377"/>
        <dbReference type="ChEBI" id="CHEBI:15378"/>
        <dbReference type="ChEBI" id="CHEBI:37565"/>
        <dbReference type="ChEBI" id="CHEBI:43474"/>
        <dbReference type="ChEBI" id="CHEBI:58189"/>
        <dbReference type="EC" id="3.6.5.4"/>
    </reaction>
</comment>
<evidence type="ECO:0000259" key="12">
    <source>
        <dbReference type="SMART" id="SM00962"/>
    </source>
</evidence>
<keyword evidence="6 10" id="KW-0342">GTP-binding</keyword>
<dbReference type="SUPFAM" id="SSF47364">
    <property type="entry name" value="Domain of the SRP/SRP receptor G-proteins"/>
    <property type="match status" value="1"/>
</dbReference>
<dbReference type="GO" id="GO:0008312">
    <property type="term" value="F:7S RNA binding"/>
    <property type="evidence" value="ECO:0007669"/>
    <property type="project" value="UniProtKB-UniRule"/>
</dbReference>
<evidence type="ECO:0000256" key="3">
    <source>
        <dbReference type="ARBA" id="ARBA00022741"/>
    </source>
</evidence>
<evidence type="ECO:0000256" key="1">
    <source>
        <dbReference type="ARBA" id="ARBA00005450"/>
    </source>
</evidence>
<evidence type="ECO:0000256" key="5">
    <source>
        <dbReference type="ARBA" id="ARBA00022884"/>
    </source>
</evidence>
<dbReference type="InterPro" id="IPR027417">
    <property type="entry name" value="P-loop_NTPase"/>
</dbReference>
<organism evidence="14 15">
    <name type="scientific">Candidatus Terraquivivens tikiterensis</name>
    <dbReference type="NCBI Taxonomy" id="1980982"/>
    <lineage>
        <taxon>Archaea</taxon>
        <taxon>Nitrososphaerota</taxon>
        <taxon>Candidatus Wolframiiraptoraceae</taxon>
        <taxon>Candidatus Terraquivivens</taxon>
    </lineage>
</organism>
<evidence type="ECO:0000256" key="10">
    <source>
        <dbReference type="HAMAP-Rule" id="MF_00306"/>
    </source>
</evidence>
<dbReference type="InterPro" id="IPR000897">
    <property type="entry name" value="SRP54_GTPase_dom"/>
</dbReference>
<dbReference type="SMART" id="SM00382">
    <property type="entry name" value="AAA"/>
    <property type="match status" value="1"/>
</dbReference>
<evidence type="ECO:0000256" key="2">
    <source>
        <dbReference type="ARBA" id="ARBA00022490"/>
    </source>
</evidence>
<dbReference type="PANTHER" id="PTHR11564">
    <property type="entry name" value="SIGNAL RECOGNITION PARTICLE 54K PROTEIN SRP54"/>
    <property type="match status" value="1"/>
</dbReference>
<name>A0A2R7Y3X7_9ARCH</name>
<dbReference type="GO" id="GO:0006614">
    <property type="term" value="P:SRP-dependent cotranslational protein targeting to membrane"/>
    <property type="evidence" value="ECO:0007669"/>
    <property type="project" value="InterPro"/>
</dbReference>
<dbReference type="PANTHER" id="PTHR11564:SF5">
    <property type="entry name" value="SIGNAL RECOGNITION PARTICLE SUBUNIT SRP54"/>
    <property type="match status" value="1"/>
</dbReference>
<dbReference type="EMBL" id="NDWU01000010">
    <property type="protein sequence ID" value="PUA32057.1"/>
    <property type="molecule type" value="Genomic_DNA"/>
</dbReference>
<dbReference type="SUPFAM" id="SSF52540">
    <property type="entry name" value="P-loop containing nucleoside triphosphate hydrolases"/>
    <property type="match status" value="1"/>
</dbReference>
<comment type="domain">
    <text evidence="10">Composed of three domains: the N-terminal N domain, which is responsible for interactions with the ribosome, the central G domain, which binds GTP, and the C-terminal M domain, which binds the RNA and the signal sequence of the RNC.</text>
</comment>
<dbReference type="InterPro" id="IPR004125">
    <property type="entry name" value="Signal_recog_particle_SRP54_M"/>
</dbReference>
<dbReference type="GO" id="GO:0005525">
    <property type="term" value="F:GTP binding"/>
    <property type="evidence" value="ECO:0007669"/>
    <property type="project" value="UniProtKB-UniRule"/>
</dbReference>
<protein>
    <recommendedName>
        <fullName evidence="10">Signal recognition particle 54 kDa protein</fullName>
        <shortName evidence="10">SRP54</shortName>
        <ecNumber evidence="10">3.6.5.4</ecNumber>
    </recommendedName>
</protein>
<gene>
    <name evidence="10" type="primary">srp54</name>
    <name evidence="14" type="ORF">B9J98_04565</name>
</gene>
<keyword evidence="7 10" id="KW-0733">Signal recognition particle</keyword>
<comment type="function">
    <text evidence="10">Involved in targeting and insertion of nascent membrane proteins into the cytoplasmic membrane. Binds to the hydrophobic signal sequence of the ribosome-nascent chain (RNC) as it emerges from the ribosomes. The SRP-RNC complex is then targeted to the cytoplasmic membrane where it interacts with the SRP receptor FtsY.</text>
</comment>
<dbReference type="HAMAP" id="MF_00306">
    <property type="entry name" value="SRP54"/>
    <property type="match status" value="1"/>
</dbReference>
<dbReference type="SMART" id="SM00963">
    <property type="entry name" value="SRP54_N"/>
    <property type="match status" value="1"/>
</dbReference>
<accession>A0A2R7Y3X7</accession>
<evidence type="ECO:0000259" key="11">
    <source>
        <dbReference type="SMART" id="SM00382"/>
    </source>
</evidence>
<keyword evidence="5 10" id="KW-0694">RNA-binding</keyword>
<evidence type="ECO:0000256" key="4">
    <source>
        <dbReference type="ARBA" id="ARBA00022801"/>
    </source>
</evidence>
<feature type="domain" description="SRP54-type proteins GTP-binding" evidence="12">
    <location>
        <begin position="84"/>
        <end position="280"/>
    </location>
</feature>
<proteinExistence type="inferred from homology"/>
<evidence type="ECO:0000256" key="8">
    <source>
        <dbReference type="ARBA" id="ARBA00023274"/>
    </source>
</evidence>
<evidence type="ECO:0000256" key="7">
    <source>
        <dbReference type="ARBA" id="ARBA00023135"/>
    </source>
</evidence>
<comment type="subcellular location">
    <subcellularLocation>
        <location evidence="10">Cytoplasm</location>
    </subcellularLocation>
    <text evidence="10">The SRP-RNC complex is targeted to the cytoplasmic membrane.</text>
</comment>
<dbReference type="GO" id="GO:0048500">
    <property type="term" value="C:signal recognition particle"/>
    <property type="evidence" value="ECO:0007669"/>
    <property type="project" value="UniProtKB-UniRule"/>
</dbReference>
<comment type="similarity">
    <text evidence="1 10">Belongs to the GTP-binding SRP family. SRP54 subfamily.</text>
</comment>
<sequence length="431" mass="47689">MSAPGVDKNVVEELIRGIQRALLVSDVNVELVMKLSEKIRERALTEKVPPGISKKDQMIKIVYEELVALLGEKPQKIAIDKSKQYVIMVVGIQGHGKTTTVAKLANYLKKLGYSVGVVCADTFRTGAYEQLKQLLEGKNIPVYGLPGEKDAVAIALKGVEYISKEQKCNVILIDTAGRHKDQQSLMLEMKALEEKIKPNEIMLVLDGTIGQQAGVHAEAFHKATPIGSIIVTKMDTSAKGGGALSAVAATGAKIKFIGTGEGLEDIEVFNPQGFIGRLLGIGDIEGLLERIRIAELEFSEERLKSFTSGTFTLEDFVRQLKEMRKLGPLKKILSKLPLPGIPNIPEEELDKVETQIDKWSAIILSMTPEERRNPHIIDSSRIRRIARGSGVTERDVKNLLQQYNLSKRMMKAMKRTPWKLPKHIPAKELEG</sequence>
<dbReference type="InterPro" id="IPR013822">
    <property type="entry name" value="Signal_recog_particl_SRP54_hlx"/>
</dbReference>
<feature type="binding site" evidence="10">
    <location>
        <begin position="232"/>
        <end position="235"/>
    </location>
    <ligand>
        <name>GTP</name>
        <dbReference type="ChEBI" id="CHEBI:37565"/>
    </ligand>
</feature>
<dbReference type="FunFam" id="3.40.50.300:FF:000022">
    <property type="entry name" value="Signal recognition particle 54 kDa subunit"/>
    <property type="match status" value="1"/>
</dbReference>
<dbReference type="CDD" id="cd17875">
    <property type="entry name" value="SRP54_G"/>
    <property type="match status" value="1"/>
</dbReference>
<dbReference type="Gene3D" id="1.10.260.30">
    <property type="entry name" value="Signal recognition particle, SRP54 subunit, M-domain"/>
    <property type="match status" value="1"/>
</dbReference>
<evidence type="ECO:0000256" key="6">
    <source>
        <dbReference type="ARBA" id="ARBA00023134"/>
    </source>
</evidence>
<dbReference type="GO" id="GO:0003924">
    <property type="term" value="F:GTPase activity"/>
    <property type="evidence" value="ECO:0007669"/>
    <property type="project" value="UniProtKB-UniRule"/>
</dbReference>
<dbReference type="InterPro" id="IPR042101">
    <property type="entry name" value="SRP54_N_sf"/>
</dbReference>
<dbReference type="EC" id="3.6.5.4" evidence="10"/>
<dbReference type="Proteomes" id="UP000244066">
    <property type="component" value="Unassembled WGS sequence"/>
</dbReference>
<keyword evidence="3 10" id="KW-0547">Nucleotide-binding</keyword>
<dbReference type="Pfam" id="PF02978">
    <property type="entry name" value="SRP_SPB"/>
    <property type="match status" value="1"/>
</dbReference>
<comment type="subunit">
    <text evidence="9 10">Part of the signal recognition particle protein translocation system, which is composed of SRP and FtsY. Archaeal SRP consists of a 7S RNA molecule of 300 nucleotides and two protein subunits: SRP54 and SRP19.</text>
</comment>
<dbReference type="Gene3D" id="1.20.120.140">
    <property type="entry name" value="Signal recognition particle SRP54, nucleotide-binding domain"/>
    <property type="match status" value="1"/>
</dbReference>
<dbReference type="Pfam" id="PF00448">
    <property type="entry name" value="SRP54"/>
    <property type="match status" value="1"/>
</dbReference>
<dbReference type="SUPFAM" id="SSF47446">
    <property type="entry name" value="Signal peptide-binding domain"/>
    <property type="match status" value="1"/>
</dbReference>
<keyword evidence="8 10" id="KW-0687">Ribonucleoprotein</keyword>
<feature type="binding site" evidence="10">
    <location>
        <begin position="174"/>
        <end position="178"/>
    </location>
    <ligand>
        <name>GTP</name>
        <dbReference type="ChEBI" id="CHEBI:37565"/>
    </ligand>
</feature>
<dbReference type="InterPro" id="IPR003593">
    <property type="entry name" value="AAA+_ATPase"/>
</dbReference>
<evidence type="ECO:0000259" key="13">
    <source>
        <dbReference type="SMART" id="SM00963"/>
    </source>
</evidence>
<feature type="domain" description="Signal recognition particle SRP54 helical bundle" evidence="13">
    <location>
        <begin position="1"/>
        <end position="70"/>
    </location>
</feature>
<dbReference type="Gene3D" id="3.40.50.300">
    <property type="entry name" value="P-loop containing nucleotide triphosphate hydrolases"/>
    <property type="match status" value="1"/>
</dbReference>
<feature type="binding site" evidence="10">
    <location>
        <begin position="91"/>
        <end position="98"/>
    </location>
    <ligand>
        <name>GTP</name>
        <dbReference type="ChEBI" id="CHEBI:37565"/>
    </ligand>
</feature>
<evidence type="ECO:0000313" key="14">
    <source>
        <dbReference type="EMBL" id="PUA32057.1"/>
    </source>
</evidence>
<evidence type="ECO:0000313" key="15">
    <source>
        <dbReference type="Proteomes" id="UP000244066"/>
    </source>
</evidence>
<dbReference type="Pfam" id="PF02881">
    <property type="entry name" value="SRP54_N"/>
    <property type="match status" value="1"/>
</dbReference>
<keyword evidence="2 10" id="KW-0963">Cytoplasm</keyword>
<keyword evidence="4 10" id="KW-0378">Hydrolase</keyword>
<dbReference type="InterPro" id="IPR036891">
    <property type="entry name" value="Signal_recog_part_SRP54_M_sf"/>
</dbReference>
<dbReference type="InterPro" id="IPR036225">
    <property type="entry name" value="SRP/SRP_N"/>
</dbReference>
<evidence type="ECO:0000256" key="9">
    <source>
        <dbReference type="ARBA" id="ARBA00064051"/>
    </source>
</evidence>
<dbReference type="AlphaFoldDB" id="A0A2R7Y3X7"/>
<dbReference type="SMART" id="SM00962">
    <property type="entry name" value="SRP54"/>
    <property type="match status" value="1"/>
</dbReference>
<feature type="domain" description="AAA+ ATPase" evidence="11">
    <location>
        <begin position="83"/>
        <end position="261"/>
    </location>
</feature>
<comment type="caution">
    <text evidence="14">The sequence shown here is derived from an EMBL/GenBank/DDBJ whole genome shotgun (WGS) entry which is preliminary data.</text>
</comment>